<keyword evidence="3" id="KW-1185">Reference proteome</keyword>
<sequence>MPISLCNVTYKIVDKALANRLRLVLGEVISKTQSVFIPGSLITNNTIVGFESIHALRTRKHKKGSLALKLDMSKAYDCVEWDFLHQVMGRLGFSGACTHDCRIIQRLLEVYSRAMGQQVNFDKSTMLPKALIKEIYMMCYKFRWGSMETKRKIHWASWDNLCKIKEDNRMGFRDLNAFNQALFCQQSWRLEKIMYSLTARVIKGYYFLTGLFMGGV</sequence>
<evidence type="ECO:0000313" key="2">
    <source>
        <dbReference type="EMBL" id="KAK3222347.1"/>
    </source>
</evidence>
<feature type="domain" description="Reverse transcriptase" evidence="1">
    <location>
        <begin position="2"/>
        <end position="113"/>
    </location>
</feature>
<dbReference type="PANTHER" id="PTHR31635">
    <property type="entry name" value="REVERSE TRANSCRIPTASE DOMAIN-CONTAINING PROTEIN-RELATED"/>
    <property type="match status" value="1"/>
</dbReference>
<protein>
    <recommendedName>
        <fullName evidence="1">Reverse transcriptase domain-containing protein</fullName>
    </recommendedName>
</protein>
<dbReference type="AlphaFoldDB" id="A0AAE0AQU8"/>
<name>A0AAE0AQU8_9ROSI</name>
<accession>A0AAE0AQU8</accession>
<dbReference type="Pfam" id="PF00078">
    <property type="entry name" value="RVT_1"/>
    <property type="match status" value="1"/>
</dbReference>
<reference evidence="2" key="1">
    <citation type="journal article" date="2023" name="Plant J.">
        <title>Genome sequences and population genomics provide insights into the demographic history, inbreeding, and mutation load of two 'living fossil' tree species of Dipteronia.</title>
        <authorList>
            <person name="Feng Y."/>
            <person name="Comes H.P."/>
            <person name="Chen J."/>
            <person name="Zhu S."/>
            <person name="Lu R."/>
            <person name="Zhang X."/>
            <person name="Li P."/>
            <person name="Qiu J."/>
            <person name="Olsen K.M."/>
            <person name="Qiu Y."/>
        </authorList>
    </citation>
    <scope>NUCLEOTIDE SEQUENCE</scope>
    <source>
        <strain evidence="2">NBL</strain>
    </source>
</reference>
<dbReference type="InterPro" id="IPR000477">
    <property type="entry name" value="RT_dom"/>
</dbReference>
<evidence type="ECO:0000313" key="3">
    <source>
        <dbReference type="Proteomes" id="UP001281410"/>
    </source>
</evidence>
<proteinExistence type="predicted"/>
<evidence type="ECO:0000259" key="1">
    <source>
        <dbReference type="Pfam" id="PF00078"/>
    </source>
</evidence>
<dbReference type="PANTHER" id="PTHR31635:SF196">
    <property type="entry name" value="REVERSE TRANSCRIPTASE DOMAIN-CONTAINING PROTEIN-RELATED"/>
    <property type="match status" value="1"/>
</dbReference>
<organism evidence="2 3">
    <name type="scientific">Dipteronia sinensis</name>
    <dbReference type="NCBI Taxonomy" id="43782"/>
    <lineage>
        <taxon>Eukaryota</taxon>
        <taxon>Viridiplantae</taxon>
        <taxon>Streptophyta</taxon>
        <taxon>Embryophyta</taxon>
        <taxon>Tracheophyta</taxon>
        <taxon>Spermatophyta</taxon>
        <taxon>Magnoliopsida</taxon>
        <taxon>eudicotyledons</taxon>
        <taxon>Gunneridae</taxon>
        <taxon>Pentapetalae</taxon>
        <taxon>rosids</taxon>
        <taxon>malvids</taxon>
        <taxon>Sapindales</taxon>
        <taxon>Sapindaceae</taxon>
        <taxon>Hippocastanoideae</taxon>
        <taxon>Acereae</taxon>
        <taxon>Dipteronia</taxon>
    </lineage>
</organism>
<dbReference type="EMBL" id="JANJYJ010000003">
    <property type="protein sequence ID" value="KAK3222347.1"/>
    <property type="molecule type" value="Genomic_DNA"/>
</dbReference>
<dbReference type="Proteomes" id="UP001281410">
    <property type="component" value="Unassembled WGS sequence"/>
</dbReference>
<gene>
    <name evidence="2" type="ORF">Dsin_009372</name>
</gene>
<comment type="caution">
    <text evidence="2">The sequence shown here is derived from an EMBL/GenBank/DDBJ whole genome shotgun (WGS) entry which is preliminary data.</text>
</comment>